<dbReference type="AlphaFoldDB" id="A0A7Z8Y3E1"/>
<name>A0A7Z8Y3E1_9CAUL</name>
<dbReference type="PANTHER" id="PTHR43566">
    <property type="entry name" value="CONSERVED PROTEIN"/>
    <property type="match status" value="1"/>
</dbReference>
<evidence type="ECO:0008006" key="5">
    <source>
        <dbReference type="Google" id="ProtNLM"/>
    </source>
</evidence>
<evidence type="ECO:0000259" key="1">
    <source>
        <dbReference type="Pfam" id="PF13173"/>
    </source>
</evidence>
<feature type="domain" description="DUF4143" evidence="2">
    <location>
        <begin position="196"/>
        <end position="355"/>
    </location>
</feature>
<dbReference type="InterPro" id="IPR025420">
    <property type="entry name" value="DUF4143"/>
</dbReference>
<comment type="caution">
    <text evidence="3">The sequence shown here is derived from an EMBL/GenBank/DDBJ whole genome shotgun (WGS) entry which is preliminary data.</text>
</comment>
<dbReference type="Pfam" id="PF13635">
    <property type="entry name" value="DUF4143"/>
    <property type="match status" value="1"/>
</dbReference>
<dbReference type="InterPro" id="IPR041682">
    <property type="entry name" value="AAA_14"/>
</dbReference>
<dbReference type="SUPFAM" id="SSF52540">
    <property type="entry name" value="P-loop containing nucleoside triphosphate hydrolases"/>
    <property type="match status" value="1"/>
</dbReference>
<dbReference type="InterPro" id="IPR027417">
    <property type="entry name" value="P-loop_NTPase"/>
</dbReference>
<dbReference type="EMBL" id="UXHF01000024">
    <property type="protein sequence ID" value="VDC49856.1"/>
    <property type="molecule type" value="Genomic_DNA"/>
</dbReference>
<organism evidence="3 4">
    <name type="scientific">Brevundimonas mediterranea</name>
    <dbReference type="NCBI Taxonomy" id="74329"/>
    <lineage>
        <taxon>Bacteria</taxon>
        <taxon>Pseudomonadati</taxon>
        <taxon>Pseudomonadota</taxon>
        <taxon>Alphaproteobacteria</taxon>
        <taxon>Caulobacterales</taxon>
        <taxon>Caulobacteraceae</taxon>
        <taxon>Brevundimonas</taxon>
    </lineage>
</organism>
<dbReference type="PANTHER" id="PTHR43566:SF2">
    <property type="entry name" value="DUF4143 DOMAIN-CONTAINING PROTEIN"/>
    <property type="match status" value="1"/>
</dbReference>
<evidence type="ECO:0000259" key="2">
    <source>
        <dbReference type="Pfam" id="PF13635"/>
    </source>
</evidence>
<feature type="domain" description="AAA" evidence="1">
    <location>
        <begin position="17"/>
        <end position="133"/>
    </location>
</feature>
<dbReference type="Proteomes" id="UP000289220">
    <property type="component" value="Unassembled WGS sequence"/>
</dbReference>
<dbReference type="OrthoDB" id="9771844at2"/>
<evidence type="ECO:0000313" key="4">
    <source>
        <dbReference type="Proteomes" id="UP000289220"/>
    </source>
</evidence>
<accession>A0A7Z8Y3E1</accession>
<protein>
    <recommendedName>
        <fullName evidence="5">ATP-binding protein</fullName>
    </recommendedName>
</protein>
<evidence type="ECO:0000313" key="3">
    <source>
        <dbReference type="EMBL" id="VDC49856.1"/>
    </source>
</evidence>
<reference evidence="3 4" key="1">
    <citation type="submission" date="2018-11" db="EMBL/GenBank/DDBJ databases">
        <authorList>
            <person name="Peiro R."/>
            <person name="Begona"/>
            <person name="Cbmso G."/>
            <person name="Lopez M."/>
            <person name="Gonzalez S."/>
            <person name="Sacristan E."/>
            <person name="Castillo E."/>
        </authorList>
    </citation>
    <scope>NUCLEOTIDE SEQUENCE [LARGE SCALE GENOMIC DNA]</scope>
    <source>
        <strain evidence="3">Brev_genome</strain>
    </source>
</reference>
<dbReference type="RefSeq" id="WP_154706284.1">
    <property type="nucleotide sequence ID" value="NZ_UXHF01000024.1"/>
</dbReference>
<gene>
    <name evidence="3" type="ORF">BREV_BREV_01505</name>
</gene>
<dbReference type="Gene3D" id="3.40.50.300">
    <property type="entry name" value="P-loop containing nucleotide triphosphate hydrolases"/>
    <property type="match status" value="1"/>
</dbReference>
<keyword evidence="4" id="KW-1185">Reference proteome</keyword>
<proteinExistence type="predicted"/>
<sequence length="423" mass="46633">MYGRFVERRAEEALSDTPVVLIVGPRRAGKTTLVRKMGEAGRTYITLDDQTVLAAAQSDPAGFIRGLDQAIIDEIQRAPDLLLAIKKTVDEDYRPGRFLLTGSANVLTLPRIADSLAGRMETIQMLPLAKAEVEGRTPNFLERLFEGKLRSQRNAIVGDDLVQLVLLGGFPEAISRDNERRRQDWLRSYLTSILTRDLRDIADIEKLTELPKFVRLLAEHSGQLVNYSQFAAGIGVTHKTGQRYVGLLEQVFLVSTVQPWFTSTLKRIAKTPKLHFLDSGLLATVRGLTFDRVKADRGPFGALLESFVFSETLKLMSASDLRLTPHHFRDRDMREVDIVLERDDGMIVGIEVKASATVKAGDFGGLRALAEACGDRFAFGVVLYDSVDVVPFGDRLAAAPLSSLWDGEAPTNKTAKGGSHGPV</sequence>
<dbReference type="Pfam" id="PF13173">
    <property type="entry name" value="AAA_14"/>
    <property type="match status" value="1"/>
</dbReference>